<feature type="transmembrane region" description="Helical" evidence="6">
    <location>
        <begin position="542"/>
        <end position="560"/>
    </location>
</feature>
<evidence type="ECO:0000256" key="2">
    <source>
        <dbReference type="ARBA" id="ARBA00022692"/>
    </source>
</evidence>
<protein>
    <recommendedName>
        <fullName evidence="7">Major facilitator superfamily (MFS) profile domain-containing protein</fullName>
    </recommendedName>
</protein>
<evidence type="ECO:0000259" key="7">
    <source>
        <dbReference type="PROSITE" id="PS50850"/>
    </source>
</evidence>
<feature type="region of interest" description="Disordered" evidence="5">
    <location>
        <begin position="608"/>
        <end position="634"/>
    </location>
</feature>
<feature type="transmembrane region" description="Helical" evidence="6">
    <location>
        <begin position="160"/>
        <end position="181"/>
    </location>
</feature>
<dbReference type="PANTHER" id="PTHR23502:SF48">
    <property type="entry name" value="MULTIDRUG TRANSPORTER, PUTATIVE (AFU_ORTHOLOGUE AFUA_5G02700)-RELATED"/>
    <property type="match status" value="1"/>
</dbReference>
<dbReference type="InterPro" id="IPR011701">
    <property type="entry name" value="MFS"/>
</dbReference>
<dbReference type="SUPFAM" id="SSF103473">
    <property type="entry name" value="MFS general substrate transporter"/>
    <property type="match status" value="1"/>
</dbReference>
<feature type="transmembrane region" description="Helical" evidence="6">
    <location>
        <begin position="316"/>
        <end position="336"/>
    </location>
</feature>
<feature type="transmembrane region" description="Helical" evidence="6">
    <location>
        <begin position="430"/>
        <end position="450"/>
    </location>
</feature>
<evidence type="ECO:0000256" key="1">
    <source>
        <dbReference type="ARBA" id="ARBA00004141"/>
    </source>
</evidence>
<evidence type="ECO:0000256" key="3">
    <source>
        <dbReference type="ARBA" id="ARBA00022989"/>
    </source>
</evidence>
<evidence type="ECO:0000256" key="6">
    <source>
        <dbReference type="SAM" id="Phobius"/>
    </source>
</evidence>
<feature type="compositionally biased region" description="Basic and acidic residues" evidence="5">
    <location>
        <begin position="623"/>
        <end position="634"/>
    </location>
</feature>
<feature type="transmembrane region" description="Helical" evidence="6">
    <location>
        <begin position="566"/>
        <end position="588"/>
    </location>
</feature>
<feature type="transmembrane region" description="Helical" evidence="6">
    <location>
        <begin position="284"/>
        <end position="304"/>
    </location>
</feature>
<dbReference type="STRING" id="763406.A0A1E3NL94"/>
<dbReference type="InterPro" id="IPR020846">
    <property type="entry name" value="MFS_dom"/>
</dbReference>
<feature type="transmembrane region" description="Helical" evidence="6">
    <location>
        <begin position="193"/>
        <end position="215"/>
    </location>
</feature>
<dbReference type="InterPro" id="IPR036259">
    <property type="entry name" value="MFS_trans_sf"/>
</dbReference>
<dbReference type="PANTHER" id="PTHR23502">
    <property type="entry name" value="MAJOR FACILITATOR SUPERFAMILY"/>
    <property type="match status" value="1"/>
</dbReference>
<feature type="compositionally biased region" description="Acidic residues" evidence="5">
    <location>
        <begin position="23"/>
        <end position="33"/>
    </location>
</feature>
<dbReference type="GO" id="GO:0022857">
    <property type="term" value="F:transmembrane transporter activity"/>
    <property type="evidence" value="ECO:0007669"/>
    <property type="project" value="InterPro"/>
</dbReference>
<dbReference type="OrthoDB" id="6770063at2759"/>
<dbReference type="GeneID" id="30177998"/>
<keyword evidence="4 6" id="KW-0472">Membrane</keyword>
<organism evidence="8 9">
    <name type="scientific">Pichia membranifaciens NRRL Y-2026</name>
    <dbReference type="NCBI Taxonomy" id="763406"/>
    <lineage>
        <taxon>Eukaryota</taxon>
        <taxon>Fungi</taxon>
        <taxon>Dikarya</taxon>
        <taxon>Ascomycota</taxon>
        <taxon>Saccharomycotina</taxon>
        <taxon>Pichiomycetes</taxon>
        <taxon>Pichiales</taxon>
        <taxon>Pichiaceae</taxon>
        <taxon>Pichia</taxon>
    </lineage>
</organism>
<dbReference type="GO" id="GO:0005886">
    <property type="term" value="C:plasma membrane"/>
    <property type="evidence" value="ECO:0007669"/>
    <property type="project" value="TreeGrafter"/>
</dbReference>
<dbReference type="CDD" id="cd17323">
    <property type="entry name" value="MFS_Tpo1_MDR_like"/>
    <property type="match status" value="1"/>
</dbReference>
<feature type="domain" description="Major facilitator superfamily (MFS) profile" evidence="7">
    <location>
        <begin position="162"/>
        <end position="595"/>
    </location>
</feature>
<dbReference type="Gene3D" id="1.20.1250.20">
    <property type="entry name" value="MFS general substrate transporter like domains"/>
    <property type="match status" value="1"/>
</dbReference>
<proteinExistence type="predicted"/>
<gene>
    <name evidence="8" type="ORF">PICMEDRAFT_16699</name>
</gene>
<feature type="transmembrane region" description="Helical" evidence="6">
    <location>
        <begin position="227"/>
        <end position="244"/>
    </location>
</feature>
<keyword evidence="9" id="KW-1185">Reference proteome</keyword>
<sequence>MDSERESHRSETVSDKHDTAMDMTDEGSSEDAEPVQLYETSSRAGAGAGAGRLAELVRSLTSQESIGDRNNLERLLTQNSKGISRLVSNMEADGFGALGPLEQPIDLEKSVTGFQNDPQSDYHAEDRWQYAVDLDTQMRLVVFTDNDKEDPRNWSDGRKWFLTVLLGIVCFDVALGSAIVTGDIEGPMVTFGVSQEVVILTVTLFVLGFGFGPLLFAPLSEEFGRRIIYVVTLFVALVFIIPCADAKNIGTLLVCRLIDGVAFSAPMCLIGGNLSDMFTGPQRGLAMSIFSAAPFIGPVVGPLIGGYIGDNAGWRWLYWVHLIFSGCVYVAVVVFLPETSHAQILKTRAKQLRKLTGDSRYRSLSELKARTVSETVRETLGRPIVLLSELIVFLLTIYMSIIYGLLYMFFFAYPIVYMEGKGWSASKTGLMFIPIGVGVIIATAVCPIFNNHYNRRAKKYTDRGQLPPPELRLFPMMIGCWFVPAGLFSFAWSSYPHLSWAGPCFSGLACGFGFNCLYNPANNYIVDSYQHYAASALAAKTFVRSVWGACVPLFTIQMYHRLGYEWATSLMAFISLACCIIPFLFYTFGARIRLRSRYAYSPAASVEQGMKSVPTVEEDDGGSLDKEHTVSSSA</sequence>
<name>A0A1E3NL94_9ASCO</name>
<feature type="transmembrane region" description="Helical" evidence="6">
    <location>
        <begin position="384"/>
        <end position="410"/>
    </location>
</feature>
<keyword evidence="3 6" id="KW-1133">Transmembrane helix</keyword>
<comment type="subcellular location">
    <subcellularLocation>
        <location evidence="1">Membrane</location>
        <topology evidence="1">Multi-pass membrane protein</topology>
    </subcellularLocation>
</comment>
<evidence type="ECO:0000313" key="9">
    <source>
        <dbReference type="Proteomes" id="UP000094455"/>
    </source>
</evidence>
<feature type="transmembrane region" description="Helical" evidence="6">
    <location>
        <begin position="471"/>
        <end position="492"/>
    </location>
</feature>
<dbReference type="EMBL" id="KV454003">
    <property type="protein sequence ID" value="ODQ46891.1"/>
    <property type="molecule type" value="Genomic_DNA"/>
</dbReference>
<dbReference type="AlphaFoldDB" id="A0A1E3NL94"/>
<feature type="region of interest" description="Disordered" evidence="5">
    <location>
        <begin position="1"/>
        <end position="48"/>
    </location>
</feature>
<evidence type="ECO:0000256" key="4">
    <source>
        <dbReference type="ARBA" id="ARBA00023136"/>
    </source>
</evidence>
<evidence type="ECO:0000313" key="8">
    <source>
        <dbReference type="EMBL" id="ODQ46891.1"/>
    </source>
</evidence>
<dbReference type="Proteomes" id="UP000094455">
    <property type="component" value="Unassembled WGS sequence"/>
</dbReference>
<feature type="compositionally biased region" description="Basic and acidic residues" evidence="5">
    <location>
        <begin position="1"/>
        <end position="20"/>
    </location>
</feature>
<dbReference type="FunFam" id="1.20.1250.20:FF:000011">
    <property type="entry name" value="MFS multidrug transporter, putative"/>
    <property type="match status" value="1"/>
</dbReference>
<keyword evidence="2 6" id="KW-0812">Transmembrane</keyword>
<feature type="transmembrane region" description="Helical" evidence="6">
    <location>
        <begin position="498"/>
        <end position="521"/>
    </location>
</feature>
<feature type="transmembrane region" description="Helical" evidence="6">
    <location>
        <begin position="250"/>
        <end position="272"/>
    </location>
</feature>
<dbReference type="PROSITE" id="PS50850">
    <property type="entry name" value="MFS"/>
    <property type="match status" value="1"/>
</dbReference>
<reference evidence="8 9" key="1">
    <citation type="journal article" date="2016" name="Proc. Natl. Acad. Sci. U.S.A.">
        <title>Comparative genomics of biotechnologically important yeasts.</title>
        <authorList>
            <person name="Riley R."/>
            <person name="Haridas S."/>
            <person name="Wolfe K.H."/>
            <person name="Lopes M.R."/>
            <person name="Hittinger C.T."/>
            <person name="Goeker M."/>
            <person name="Salamov A.A."/>
            <person name="Wisecaver J.H."/>
            <person name="Long T.M."/>
            <person name="Calvey C.H."/>
            <person name="Aerts A.L."/>
            <person name="Barry K.W."/>
            <person name="Choi C."/>
            <person name="Clum A."/>
            <person name="Coughlan A.Y."/>
            <person name="Deshpande S."/>
            <person name="Douglass A.P."/>
            <person name="Hanson S.J."/>
            <person name="Klenk H.-P."/>
            <person name="LaButti K.M."/>
            <person name="Lapidus A."/>
            <person name="Lindquist E.A."/>
            <person name="Lipzen A.M."/>
            <person name="Meier-Kolthoff J.P."/>
            <person name="Ohm R.A."/>
            <person name="Otillar R.P."/>
            <person name="Pangilinan J.L."/>
            <person name="Peng Y."/>
            <person name="Rokas A."/>
            <person name="Rosa C.A."/>
            <person name="Scheuner C."/>
            <person name="Sibirny A.A."/>
            <person name="Slot J.C."/>
            <person name="Stielow J.B."/>
            <person name="Sun H."/>
            <person name="Kurtzman C.P."/>
            <person name="Blackwell M."/>
            <person name="Grigoriev I.V."/>
            <person name="Jeffries T.W."/>
        </authorList>
    </citation>
    <scope>NUCLEOTIDE SEQUENCE [LARGE SCALE GENOMIC DNA]</scope>
    <source>
        <strain evidence="8 9">NRRL Y-2026</strain>
    </source>
</reference>
<dbReference type="Pfam" id="PF07690">
    <property type="entry name" value="MFS_1"/>
    <property type="match status" value="1"/>
</dbReference>
<dbReference type="RefSeq" id="XP_019018004.1">
    <property type="nucleotide sequence ID" value="XM_019161311.1"/>
</dbReference>
<accession>A0A1E3NL94</accession>
<evidence type="ECO:0000256" key="5">
    <source>
        <dbReference type="SAM" id="MobiDB-lite"/>
    </source>
</evidence>